<keyword evidence="9 12" id="KW-0472">Membrane</keyword>
<organism evidence="13 14">
    <name type="scientific">Vicingus serpentipes</name>
    <dbReference type="NCBI Taxonomy" id="1926625"/>
    <lineage>
        <taxon>Bacteria</taxon>
        <taxon>Pseudomonadati</taxon>
        <taxon>Bacteroidota</taxon>
        <taxon>Flavobacteriia</taxon>
        <taxon>Flavobacteriales</taxon>
        <taxon>Vicingaceae</taxon>
        <taxon>Vicingus</taxon>
    </lineage>
</organism>
<sequence>MEETKNKPVIIWLLSGCLLIFLMVIVGGITRLTNSGLSMVDWKLIMGVIPPIGDEAWQKTFEQYQKFPEYQMVNYHFTLSEFKSIFFWEYFHRLLGRLIGLVFIIPFLYFLLKKKLSKKLTLQCLIILGMGALQGAIGWWMVKSGLVKDPDVSHFRLATHLITAFLTFAYTFWVALNLIYPKNSSNYKGLRRVIYLLFGITILQIIYGAFVAGLNAGFILNTWPKMGGEWISESVFAIKPIWLSLIEGLAGVQFVHRYLAYFVVSIVAYLWFKTRKMEVSIIQKQGVNILLIAVLFQFVLGVFTLLFSVPIWLGVTHQLGAFLLLTAVVFVMNTFKKNS</sequence>
<evidence type="ECO:0000256" key="9">
    <source>
        <dbReference type="ARBA" id="ARBA00023136"/>
    </source>
</evidence>
<dbReference type="GO" id="GO:0006784">
    <property type="term" value="P:heme A biosynthetic process"/>
    <property type="evidence" value="ECO:0007669"/>
    <property type="project" value="UniProtKB-UniRule"/>
</dbReference>
<comment type="cofactor">
    <cofactor evidence="1 12">
        <name>heme b</name>
        <dbReference type="ChEBI" id="CHEBI:60344"/>
    </cofactor>
</comment>
<keyword evidence="12" id="KW-1003">Cell membrane</keyword>
<evidence type="ECO:0000256" key="6">
    <source>
        <dbReference type="ARBA" id="ARBA00023002"/>
    </source>
</evidence>
<dbReference type="InterPro" id="IPR003780">
    <property type="entry name" value="COX15/CtaA_fam"/>
</dbReference>
<dbReference type="RefSeq" id="WP_147098972.1">
    <property type="nucleotide sequence ID" value="NZ_VOOS01000002.1"/>
</dbReference>
<proteinExistence type="inferred from homology"/>
<feature type="transmembrane region" description="Helical" evidence="12">
    <location>
        <begin position="124"/>
        <end position="142"/>
    </location>
</feature>
<evidence type="ECO:0000256" key="2">
    <source>
        <dbReference type="ARBA" id="ARBA00004141"/>
    </source>
</evidence>
<evidence type="ECO:0000256" key="7">
    <source>
        <dbReference type="ARBA" id="ARBA00023004"/>
    </source>
</evidence>
<evidence type="ECO:0000256" key="1">
    <source>
        <dbReference type="ARBA" id="ARBA00001970"/>
    </source>
</evidence>
<evidence type="ECO:0000256" key="4">
    <source>
        <dbReference type="ARBA" id="ARBA00022723"/>
    </source>
</evidence>
<dbReference type="OrthoDB" id="9793156at2"/>
<feature type="transmembrane region" description="Helical" evidence="12">
    <location>
        <begin position="162"/>
        <end position="181"/>
    </location>
</feature>
<name>A0A5C6RU06_9FLAO</name>
<reference evidence="13 14" key="1">
    <citation type="submission" date="2019-08" db="EMBL/GenBank/DDBJ databases">
        <title>Genome of Vicingus serpentipes NCIMB 15042.</title>
        <authorList>
            <person name="Bowman J.P."/>
        </authorList>
    </citation>
    <scope>NUCLEOTIDE SEQUENCE [LARGE SCALE GENOMIC DNA]</scope>
    <source>
        <strain evidence="13 14">NCIMB 15042</strain>
    </source>
</reference>
<keyword evidence="14" id="KW-1185">Reference proteome</keyword>
<comment type="pathway">
    <text evidence="10 12">Porphyrin-containing compound metabolism; heme A biosynthesis; heme A from heme O: step 1/1.</text>
</comment>
<keyword evidence="5 12" id="KW-1133">Transmembrane helix</keyword>
<comment type="catalytic activity">
    <reaction evidence="11">
        <text>Fe(II)-heme o + 2 A + H2O = Fe(II)-heme a + 2 AH2</text>
        <dbReference type="Rhea" id="RHEA:63388"/>
        <dbReference type="ChEBI" id="CHEBI:13193"/>
        <dbReference type="ChEBI" id="CHEBI:15377"/>
        <dbReference type="ChEBI" id="CHEBI:17499"/>
        <dbReference type="ChEBI" id="CHEBI:60530"/>
        <dbReference type="ChEBI" id="CHEBI:61715"/>
        <dbReference type="EC" id="1.17.99.9"/>
    </reaction>
    <physiologicalReaction direction="left-to-right" evidence="11">
        <dbReference type="Rhea" id="RHEA:63389"/>
    </physiologicalReaction>
</comment>
<accession>A0A5C6RU06</accession>
<comment type="subcellular location">
    <subcellularLocation>
        <location evidence="12">Cell membrane</location>
        <topology evidence="12">Multi-pass membrane protein</topology>
    </subcellularLocation>
    <subcellularLocation>
        <location evidence="2">Membrane</location>
        <topology evidence="2">Multi-pass membrane protein</topology>
    </subcellularLocation>
</comment>
<feature type="binding site" description="axial binding residue" evidence="12">
    <location>
        <position position="317"/>
    </location>
    <ligand>
        <name>heme</name>
        <dbReference type="ChEBI" id="CHEBI:30413"/>
    </ligand>
    <ligandPart>
        <name>Fe</name>
        <dbReference type="ChEBI" id="CHEBI:18248"/>
    </ligandPart>
</feature>
<gene>
    <name evidence="12" type="primary">ctaA</name>
    <name evidence="13" type="ORF">FRY74_04265</name>
</gene>
<feature type="binding site" description="axial binding residue" evidence="12">
    <location>
        <position position="256"/>
    </location>
    <ligand>
        <name>heme</name>
        <dbReference type="ChEBI" id="CHEBI:30413"/>
    </ligand>
    <ligandPart>
        <name>Fe</name>
        <dbReference type="ChEBI" id="CHEBI:18248"/>
    </ligandPart>
</feature>
<keyword evidence="3 12" id="KW-0812">Transmembrane</keyword>
<dbReference type="Proteomes" id="UP000321721">
    <property type="component" value="Unassembled WGS sequence"/>
</dbReference>
<keyword evidence="8 12" id="KW-0350">Heme biosynthesis</keyword>
<dbReference type="GO" id="GO:0016653">
    <property type="term" value="F:oxidoreductase activity, acting on NAD(P)H, heme protein as acceptor"/>
    <property type="evidence" value="ECO:0007669"/>
    <property type="project" value="TreeGrafter"/>
</dbReference>
<dbReference type="InterPro" id="IPR023754">
    <property type="entry name" value="HemeA_Synthase_type2"/>
</dbReference>
<evidence type="ECO:0000256" key="8">
    <source>
        <dbReference type="ARBA" id="ARBA00023133"/>
    </source>
</evidence>
<evidence type="ECO:0000313" key="14">
    <source>
        <dbReference type="Proteomes" id="UP000321721"/>
    </source>
</evidence>
<evidence type="ECO:0000256" key="11">
    <source>
        <dbReference type="ARBA" id="ARBA00048044"/>
    </source>
</evidence>
<protein>
    <recommendedName>
        <fullName evidence="12">Heme A synthase</fullName>
        <shortName evidence="12">HAS</shortName>
        <ecNumber evidence="12">1.17.99.9</ecNumber>
    </recommendedName>
    <alternativeName>
        <fullName evidence="12">Cytochrome aa3-controlling protein</fullName>
    </alternativeName>
</protein>
<keyword evidence="7 12" id="KW-0408">Iron</keyword>
<dbReference type="UniPathway" id="UPA00269">
    <property type="reaction ID" value="UER00713"/>
</dbReference>
<dbReference type="GO" id="GO:0120547">
    <property type="term" value="F:heme A synthase activity"/>
    <property type="evidence" value="ECO:0007669"/>
    <property type="project" value="UniProtKB-EC"/>
</dbReference>
<evidence type="ECO:0000256" key="12">
    <source>
        <dbReference type="HAMAP-Rule" id="MF_01665"/>
    </source>
</evidence>
<feature type="transmembrane region" description="Helical" evidence="12">
    <location>
        <begin position="258"/>
        <end position="274"/>
    </location>
</feature>
<evidence type="ECO:0000256" key="3">
    <source>
        <dbReference type="ARBA" id="ARBA00022692"/>
    </source>
</evidence>
<keyword evidence="6 12" id="KW-0560">Oxidoreductase</keyword>
<keyword evidence="4 12" id="KW-0479">Metal-binding</keyword>
<dbReference type="HAMAP" id="MF_01665">
    <property type="entry name" value="HemeA_synth_type2"/>
    <property type="match status" value="1"/>
</dbReference>
<feature type="transmembrane region" description="Helical" evidence="12">
    <location>
        <begin position="94"/>
        <end position="112"/>
    </location>
</feature>
<evidence type="ECO:0000313" key="13">
    <source>
        <dbReference type="EMBL" id="TXB65788.1"/>
    </source>
</evidence>
<comment type="caution">
    <text evidence="13">The sequence shown here is derived from an EMBL/GenBank/DDBJ whole genome shotgun (WGS) entry which is preliminary data.</text>
</comment>
<dbReference type="PANTHER" id="PTHR23289:SF2">
    <property type="entry name" value="CYTOCHROME C OXIDASE ASSEMBLY PROTEIN COX15 HOMOLOG"/>
    <property type="match status" value="1"/>
</dbReference>
<feature type="transmembrane region" description="Helical" evidence="12">
    <location>
        <begin position="193"/>
        <end position="220"/>
    </location>
</feature>
<comment type="similarity">
    <text evidence="12">Belongs to the COX15/CtaA family. Type 2 subfamily.</text>
</comment>
<dbReference type="EMBL" id="VOOS01000002">
    <property type="protein sequence ID" value="TXB65788.1"/>
    <property type="molecule type" value="Genomic_DNA"/>
</dbReference>
<evidence type="ECO:0000256" key="5">
    <source>
        <dbReference type="ARBA" id="ARBA00022989"/>
    </source>
</evidence>
<feature type="transmembrane region" description="Helical" evidence="12">
    <location>
        <begin position="9"/>
        <end position="29"/>
    </location>
</feature>
<feature type="transmembrane region" description="Helical" evidence="12">
    <location>
        <begin position="286"/>
        <end position="313"/>
    </location>
</feature>
<feature type="transmembrane region" description="Helical" evidence="12">
    <location>
        <begin position="319"/>
        <end position="335"/>
    </location>
</feature>
<comment type="function">
    <text evidence="12">Catalyzes the conversion of heme O to heme A by two successive hydroxylations of the methyl group at C8. The first hydroxylation forms heme I, the second hydroxylation results in an unstable dihydroxymethyl group, which spontaneously dehydrates, resulting in the formyl group of heme A.</text>
</comment>
<dbReference type="GO" id="GO:0046872">
    <property type="term" value="F:metal ion binding"/>
    <property type="evidence" value="ECO:0007669"/>
    <property type="project" value="UniProtKB-KW"/>
</dbReference>
<evidence type="ECO:0000256" key="10">
    <source>
        <dbReference type="ARBA" id="ARBA00044501"/>
    </source>
</evidence>
<dbReference type="Pfam" id="PF02628">
    <property type="entry name" value="COX15-CtaA"/>
    <property type="match status" value="1"/>
</dbReference>
<dbReference type="PANTHER" id="PTHR23289">
    <property type="entry name" value="CYTOCHROME C OXIDASE ASSEMBLY PROTEIN COX15"/>
    <property type="match status" value="1"/>
</dbReference>
<dbReference type="GO" id="GO:0005886">
    <property type="term" value="C:plasma membrane"/>
    <property type="evidence" value="ECO:0007669"/>
    <property type="project" value="UniProtKB-SubCell"/>
</dbReference>
<comment type="subunit">
    <text evidence="12">Interacts with CtaB.</text>
</comment>
<dbReference type="AlphaFoldDB" id="A0A5C6RU06"/>
<dbReference type="EC" id="1.17.99.9" evidence="12"/>